<feature type="signal peptide" evidence="1">
    <location>
        <begin position="1"/>
        <end position="20"/>
    </location>
</feature>
<evidence type="ECO:0000259" key="2">
    <source>
        <dbReference type="Pfam" id="PF07635"/>
    </source>
</evidence>
<reference evidence="3 4" key="1">
    <citation type="submission" date="2019-02" db="EMBL/GenBank/DDBJ databases">
        <title>Deep-cultivation of Planctomycetes and their phenomic and genomic characterization uncovers novel biology.</title>
        <authorList>
            <person name="Wiegand S."/>
            <person name="Jogler M."/>
            <person name="Boedeker C."/>
            <person name="Pinto D."/>
            <person name="Vollmers J."/>
            <person name="Rivas-Marin E."/>
            <person name="Kohn T."/>
            <person name="Peeters S.H."/>
            <person name="Heuer A."/>
            <person name="Rast P."/>
            <person name="Oberbeckmann S."/>
            <person name="Bunk B."/>
            <person name="Jeske O."/>
            <person name="Meyerdierks A."/>
            <person name="Storesund J.E."/>
            <person name="Kallscheuer N."/>
            <person name="Luecker S."/>
            <person name="Lage O.M."/>
            <person name="Pohl T."/>
            <person name="Merkel B.J."/>
            <person name="Hornburger P."/>
            <person name="Mueller R.-W."/>
            <person name="Bruemmer F."/>
            <person name="Labrenz M."/>
            <person name="Spormann A.M."/>
            <person name="Op Den Camp H."/>
            <person name="Overmann J."/>
            <person name="Amann R."/>
            <person name="Jetten M.S.M."/>
            <person name="Mascher T."/>
            <person name="Medema M.H."/>
            <person name="Devos D.P."/>
            <person name="Kaster A.-K."/>
            <person name="Ovreas L."/>
            <person name="Rohde M."/>
            <person name="Galperin M.Y."/>
            <person name="Jogler C."/>
        </authorList>
    </citation>
    <scope>NUCLEOTIDE SEQUENCE [LARGE SCALE GENOMIC DNA]</scope>
    <source>
        <strain evidence="3 4">Pla100</strain>
    </source>
</reference>
<dbReference type="AlphaFoldDB" id="A0A5C6AI14"/>
<accession>A0A5C6AI14</accession>
<evidence type="ECO:0000256" key="1">
    <source>
        <dbReference type="SAM" id="SignalP"/>
    </source>
</evidence>
<dbReference type="Proteomes" id="UP000316213">
    <property type="component" value="Unassembled WGS sequence"/>
</dbReference>
<keyword evidence="4" id="KW-1185">Reference proteome</keyword>
<evidence type="ECO:0000313" key="3">
    <source>
        <dbReference type="EMBL" id="TWT98691.1"/>
    </source>
</evidence>
<organism evidence="3 4">
    <name type="scientific">Neorhodopirellula pilleata</name>
    <dbReference type="NCBI Taxonomy" id="2714738"/>
    <lineage>
        <taxon>Bacteria</taxon>
        <taxon>Pseudomonadati</taxon>
        <taxon>Planctomycetota</taxon>
        <taxon>Planctomycetia</taxon>
        <taxon>Pirellulales</taxon>
        <taxon>Pirellulaceae</taxon>
        <taxon>Neorhodopirellula</taxon>
    </lineage>
</organism>
<name>A0A5C6AI14_9BACT</name>
<protein>
    <recommendedName>
        <fullName evidence="2">Cytochrome C Planctomycete-type domain-containing protein</fullName>
    </recommendedName>
</protein>
<dbReference type="Pfam" id="PF07635">
    <property type="entry name" value="PSCyt1"/>
    <property type="match status" value="1"/>
</dbReference>
<feature type="domain" description="Cytochrome C Planctomycete-type" evidence="2">
    <location>
        <begin position="48"/>
        <end position="75"/>
    </location>
</feature>
<evidence type="ECO:0000313" key="4">
    <source>
        <dbReference type="Proteomes" id="UP000316213"/>
    </source>
</evidence>
<comment type="caution">
    <text evidence="3">The sequence shown here is derived from an EMBL/GenBank/DDBJ whole genome shotgun (WGS) entry which is preliminary data.</text>
</comment>
<gene>
    <name evidence="3" type="ORF">Pla100_18560</name>
</gene>
<keyword evidence="1" id="KW-0732">Signal</keyword>
<sequence precursor="true">MRLGSLVTTSMTLFIFLATANSDETPQANNAGLTLFRQHVRTDLIHHCLDCHGGKSTKGNFDISTREALMESGFVGESVSVLSAQAGEPGQWAAY</sequence>
<feature type="chain" id="PRO_5023150570" description="Cytochrome C Planctomycete-type domain-containing protein" evidence="1">
    <location>
        <begin position="21"/>
        <end position="95"/>
    </location>
</feature>
<dbReference type="InterPro" id="IPR011429">
    <property type="entry name" value="Cyt_c_Planctomycete-type"/>
</dbReference>
<dbReference type="EMBL" id="SJPM01000003">
    <property type="protein sequence ID" value="TWT98691.1"/>
    <property type="molecule type" value="Genomic_DNA"/>
</dbReference>
<proteinExistence type="predicted"/>